<proteinExistence type="predicted"/>
<keyword evidence="1" id="KW-0472">Membrane</keyword>
<evidence type="ECO:0000313" key="3">
    <source>
        <dbReference type="Proteomes" id="UP000235916"/>
    </source>
</evidence>
<protein>
    <submittedName>
        <fullName evidence="2">Uncharacterized protein</fullName>
    </submittedName>
</protein>
<organism evidence="2 3">
    <name type="scientific">Kinneretia aquatilis</name>
    <dbReference type="NCBI Taxonomy" id="2070761"/>
    <lineage>
        <taxon>Bacteria</taxon>
        <taxon>Pseudomonadati</taxon>
        <taxon>Pseudomonadota</taxon>
        <taxon>Betaproteobacteria</taxon>
        <taxon>Burkholderiales</taxon>
        <taxon>Sphaerotilaceae</taxon>
        <taxon>Roseateles</taxon>
    </lineage>
</organism>
<dbReference type="GO" id="GO:0016020">
    <property type="term" value="C:membrane"/>
    <property type="evidence" value="ECO:0007669"/>
    <property type="project" value="InterPro"/>
</dbReference>
<keyword evidence="1" id="KW-0812">Transmembrane</keyword>
<accession>A0A2N8KV80</accession>
<feature type="transmembrane region" description="Helical" evidence="1">
    <location>
        <begin position="316"/>
        <end position="336"/>
    </location>
</feature>
<feature type="transmembrane region" description="Helical" evidence="1">
    <location>
        <begin position="291"/>
        <end position="310"/>
    </location>
</feature>
<comment type="caution">
    <text evidence="2">The sequence shown here is derived from an EMBL/GenBank/DDBJ whole genome shotgun (WGS) entry which is preliminary data.</text>
</comment>
<gene>
    <name evidence="2" type="ORF">C1O66_07055</name>
</gene>
<evidence type="ECO:0000313" key="2">
    <source>
        <dbReference type="EMBL" id="PND37312.1"/>
    </source>
</evidence>
<dbReference type="AlphaFoldDB" id="A0A2N8KV80"/>
<dbReference type="Proteomes" id="UP000235916">
    <property type="component" value="Unassembled WGS sequence"/>
</dbReference>
<dbReference type="OrthoDB" id="111868at2"/>
<dbReference type="Pfam" id="PF04279">
    <property type="entry name" value="IspA"/>
    <property type="match status" value="1"/>
</dbReference>
<keyword evidence="1" id="KW-1133">Transmembrane helix</keyword>
<name>A0A2N8KV80_9BURK</name>
<dbReference type="InterPro" id="IPR006008">
    <property type="entry name" value="YciB"/>
</dbReference>
<reference evidence="2 3" key="1">
    <citation type="submission" date="2018-01" db="EMBL/GenBank/DDBJ databases">
        <title>Draft genome sequence of Paucibacter aquatile CR182 isolated from freshwater of the Nakdong River.</title>
        <authorList>
            <person name="Choi A."/>
            <person name="Chung E.J."/>
        </authorList>
    </citation>
    <scope>NUCLEOTIDE SEQUENCE [LARGE SCALE GENOMIC DNA]</scope>
    <source>
        <strain evidence="2 3">CR182</strain>
    </source>
</reference>
<keyword evidence="3" id="KW-1185">Reference proteome</keyword>
<evidence type="ECO:0000256" key="1">
    <source>
        <dbReference type="SAM" id="Phobius"/>
    </source>
</evidence>
<feature type="transmembrane region" description="Helical" evidence="1">
    <location>
        <begin position="217"/>
        <end position="239"/>
    </location>
</feature>
<dbReference type="EMBL" id="POSP01000003">
    <property type="protein sequence ID" value="PND37312.1"/>
    <property type="molecule type" value="Genomic_DNA"/>
</dbReference>
<feature type="transmembrane region" description="Helical" evidence="1">
    <location>
        <begin position="187"/>
        <end position="205"/>
    </location>
</feature>
<feature type="transmembrane region" description="Helical" evidence="1">
    <location>
        <begin position="251"/>
        <end position="271"/>
    </location>
</feature>
<sequence>MPSRGCASRPWWPSTRAGWIACSRSCADPRHRCPILKIWTYHYPVDLDGQRYALRFEAGLRGSRLLLTHEGKTLEDRQDFGREPYRLHRLQLDTAQGPLVFELGPRTVLSYGVKVSRQGQVLYRSHPDPFAYLARVQAMMAKRQREASAPGAPDFSRLKGQAPAIAVDIALGLLFFVMGKLGDLRTAALVTAAAGLALLPLQWAINRFAPPARRVDLLGGMALFGVVVMLLSAGFSWYFESEFLVQLKASVIGGLVACAFGVDALAGGRWLGKRVMTYLVYSDIDARRLSAGMCAMGLALAGVNAAVASLMSKDAWLWYTLWGDLLLVFVLSNLAIHWARRKPGPRPA</sequence>